<evidence type="ECO:0000256" key="1">
    <source>
        <dbReference type="SAM" id="Phobius"/>
    </source>
</evidence>
<evidence type="ECO:0000313" key="3">
    <source>
        <dbReference type="Proteomes" id="UP000001556"/>
    </source>
</evidence>
<dbReference type="KEGG" id="drm:Dred_3088"/>
<organism evidence="2 3">
    <name type="scientific">Desulforamulus reducens (strain ATCC BAA-1160 / DSM 100696 / MI-1)</name>
    <name type="common">Desulfotomaculum reducens</name>
    <dbReference type="NCBI Taxonomy" id="349161"/>
    <lineage>
        <taxon>Bacteria</taxon>
        <taxon>Bacillati</taxon>
        <taxon>Bacillota</taxon>
        <taxon>Clostridia</taxon>
        <taxon>Eubacteriales</taxon>
        <taxon>Peptococcaceae</taxon>
        <taxon>Desulforamulus</taxon>
    </lineage>
</organism>
<keyword evidence="1" id="KW-1133">Transmembrane helix</keyword>
<feature type="transmembrane region" description="Helical" evidence="1">
    <location>
        <begin position="90"/>
        <end position="111"/>
    </location>
</feature>
<dbReference type="EMBL" id="CP000612">
    <property type="protein sequence ID" value="ABO51590.1"/>
    <property type="molecule type" value="Genomic_DNA"/>
</dbReference>
<dbReference type="Pfam" id="PF11750">
    <property type="entry name" value="DUF3307"/>
    <property type="match status" value="1"/>
</dbReference>
<dbReference type="HOGENOM" id="CLU_170181_0_0_9"/>
<dbReference type="RefSeq" id="WP_011879379.1">
    <property type="nucleotide sequence ID" value="NC_009253.1"/>
</dbReference>
<dbReference type="InterPro" id="IPR021737">
    <property type="entry name" value="Phage_phiKZ_Orf197"/>
</dbReference>
<dbReference type="AlphaFoldDB" id="A4J937"/>
<evidence type="ECO:0000313" key="2">
    <source>
        <dbReference type="EMBL" id="ABO51590.1"/>
    </source>
</evidence>
<proteinExistence type="predicted"/>
<accession>A4J937</accession>
<sequence length="114" mass="12974">MNLFEWLLMGHLVGDYLLQTRWMAENKGSQTLALVLHSLVYTGAVFVFSLPVGGIKLSGVAVIFISHLILDKRTLTNWWITNINKSPDILWLRIMNDQTFHLLVLVAVAWVTPQ</sequence>
<dbReference type="OrthoDB" id="5122730at2"/>
<name>A4J937_DESRM</name>
<reference evidence="2 3" key="1">
    <citation type="submission" date="2007-03" db="EMBL/GenBank/DDBJ databases">
        <title>Complete sequence of Desulfotomaculum reducens MI-1.</title>
        <authorList>
            <consortium name="US DOE Joint Genome Institute"/>
            <person name="Copeland A."/>
            <person name="Lucas S."/>
            <person name="Lapidus A."/>
            <person name="Barry K."/>
            <person name="Detter J.C."/>
            <person name="Glavina del Rio T."/>
            <person name="Hammon N."/>
            <person name="Israni S."/>
            <person name="Dalin E."/>
            <person name="Tice H."/>
            <person name="Pitluck S."/>
            <person name="Sims D."/>
            <person name="Brettin T."/>
            <person name="Bruce D."/>
            <person name="Han C."/>
            <person name="Tapia R."/>
            <person name="Schmutz J."/>
            <person name="Larimer F."/>
            <person name="Land M."/>
            <person name="Hauser L."/>
            <person name="Kyrpides N."/>
            <person name="Kim E."/>
            <person name="Tebo B.M."/>
            <person name="Richardson P."/>
        </authorList>
    </citation>
    <scope>NUCLEOTIDE SEQUENCE [LARGE SCALE GENOMIC DNA]</scope>
    <source>
        <strain evidence="2 3">MI-1</strain>
    </source>
</reference>
<feature type="transmembrane region" description="Helical" evidence="1">
    <location>
        <begin position="39"/>
        <end position="70"/>
    </location>
</feature>
<keyword evidence="3" id="KW-1185">Reference proteome</keyword>
<gene>
    <name evidence="2" type="ordered locus">Dred_3088</name>
</gene>
<keyword evidence="1" id="KW-0472">Membrane</keyword>
<dbReference type="STRING" id="349161.Dred_3088"/>
<evidence type="ECO:0008006" key="4">
    <source>
        <dbReference type="Google" id="ProtNLM"/>
    </source>
</evidence>
<protein>
    <recommendedName>
        <fullName evidence="4">DUF3307 domain-containing protein</fullName>
    </recommendedName>
</protein>
<keyword evidence="1" id="KW-0812">Transmembrane</keyword>
<dbReference type="Proteomes" id="UP000001556">
    <property type="component" value="Chromosome"/>
</dbReference>